<sequence>MIRFWTKVMAAAFVALLPTQKAISGGSDDVRANCADDWPNNYQMQEFCIQQQQGAAATVSRYISQPLAGAEKDVMLQCANDWQLQRGYNWQMVLFCFEQQNAARKRLGK</sequence>
<dbReference type="AlphaFoldDB" id="F7XZY6"/>
<proteinExistence type="predicted"/>
<protein>
    <submittedName>
        <fullName evidence="1">Uncharacterized protein</fullName>
    </submittedName>
</protein>
<organism evidence="1 2">
    <name type="scientific">Mesorhizobium opportunistum (strain LMG 24607 / HAMBI 3007 / WSM2075)</name>
    <dbReference type="NCBI Taxonomy" id="536019"/>
    <lineage>
        <taxon>Bacteria</taxon>
        <taxon>Pseudomonadati</taxon>
        <taxon>Pseudomonadota</taxon>
        <taxon>Alphaproteobacteria</taxon>
        <taxon>Hyphomicrobiales</taxon>
        <taxon>Phyllobacteriaceae</taxon>
        <taxon>Mesorhizobium</taxon>
    </lineage>
</organism>
<dbReference type="eggNOG" id="ENOG502ZKM5">
    <property type="taxonomic scope" value="Bacteria"/>
</dbReference>
<dbReference type="HOGENOM" id="CLU_2180726_0_0_5"/>
<dbReference type="EMBL" id="CP002279">
    <property type="protein sequence ID" value="AEH88200.1"/>
    <property type="molecule type" value="Genomic_DNA"/>
</dbReference>
<evidence type="ECO:0000313" key="2">
    <source>
        <dbReference type="Proteomes" id="UP000001623"/>
    </source>
</evidence>
<dbReference type="Proteomes" id="UP000001623">
    <property type="component" value="Chromosome"/>
</dbReference>
<dbReference type="RefSeq" id="WP_013894884.1">
    <property type="nucleotide sequence ID" value="NC_015675.1"/>
</dbReference>
<reference evidence="1 2" key="1">
    <citation type="submission" date="2010-10" db="EMBL/GenBank/DDBJ databases">
        <title>Complete sequence of Mesorhizobium opportunistum WSM2075.</title>
        <authorList>
            <consortium name="US DOE Joint Genome Institute"/>
            <person name="Lucas S."/>
            <person name="Copeland A."/>
            <person name="Lapidus A."/>
            <person name="Cheng J.-F."/>
            <person name="Bruce D."/>
            <person name="Goodwin L."/>
            <person name="Pitluck S."/>
            <person name="Chertkov O."/>
            <person name="Misra M."/>
            <person name="Detter J.C."/>
            <person name="Han C."/>
            <person name="Tapia R."/>
            <person name="Land M."/>
            <person name="Hauser L."/>
            <person name="Kyrpides N."/>
            <person name="Ovchinnikova G."/>
            <person name="Mavrommatis K.M."/>
            <person name="Tiwari R.P."/>
            <person name="Howieson J.G."/>
            <person name="O'Hara G.W."/>
            <person name="Nandasena K.G."/>
            <person name="Woyke T."/>
        </authorList>
    </citation>
    <scope>NUCLEOTIDE SEQUENCE [LARGE SCALE GENOMIC DNA]</scope>
    <source>
        <strain evidence="2">LMG 24607 / HAMBI 3007 / WSM2075</strain>
    </source>
</reference>
<dbReference type="STRING" id="536019.Mesop_3759"/>
<gene>
    <name evidence="1" type="ordered locus">Mesop_3759</name>
</gene>
<accession>F7XZY6</accession>
<name>F7XZY6_MESOW</name>
<dbReference type="KEGG" id="mop:Mesop_3759"/>
<evidence type="ECO:0000313" key="1">
    <source>
        <dbReference type="EMBL" id="AEH88200.1"/>
    </source>
</evidence>